<keyword evidence="3" id="KW-1185">Reference proteome</keyword>
<evidence type="ECO:0000313" key="3">
    <source>
        <dbReference type="Proteomes" id="UP000228552"/>
    </source>
</evidence>
<evidence type="ECO:0000313" key="2">
    <source>
        <dbReference type="EMBL" id="ATV60663.1"/>
    </source>
</evidence>
<dbReference type="EMBL" id="CP024700">
    <property type="protein sequence ID" value="ATV60663.1"/>
    <property type="molecule type" value="Genomic_DNA"/>
</dbReference>
<reference evidence="2 3" key="1">
    <citation type="submission" date="2017-11" db="EMBL/GenBank/DDBJ databases">
        <title>Genome sequencing of Fusobacterium periodonticum KCOM 1263.</title>
        <authorList>
            <person name="Kook J.-K."/>
            <person name="Park S.-N."/>
            <person name="Lim Y.K."/>
        </authorList>
    </citation>
    <scope>NUCLEOTIDE SEQUENCE [LARGE SCALE GENOMIC DNA]</scope>
    <source>
        <strain evidence="2 3">KCOM 1263</strain>
    </source>
</reference>
<dbReference type="InterPro" id="IPR009425">
    <property type="entry name" value="DSRM_SSAP"/>
</dbReference>
<dbReference type="Proteomes" id="UP000228552">
    <property type="component" value="Chromosome"/>
</dbReference>
<sequence length="195" mass="22990">MKKENFENLYNIDLKKYIEKDYKGLSYLSWATAYKIAMEKDPAMTYQVYTDADGLPFFSRGNVHFVKTRIVMFGEFKEMMLPVMDNKHNAVTEPNSRQINDNIMRCLVKNLAMFGLGLSLYIKEELQEIIAEDKKDTKEKKIIQEPILTKDKMISKLTDLPKDKMMRMLGHFKAKNIFQMTEEQVKEAYQKIFIN</sequence>
<proteinExistence type="predicted"/>
<name>A0AAD0AJQ0_9FUSO</name>
<feature type="domain" description="SSAP RNA binding" evidence="1">
    <location>
        <begin position="5"/>
        <end position="140"/>
    </location>
</feature>
<dbReference type="Pfam" id="PF06378">
    <property type="entry name" value="SSAP_Sak"/>
    <property type="match status" value="1"/>
</dbReference>
<organism evidence="2 3">
    <name type="scientific">Fusobacterium pseudoperiodonticum</name>
    <dbReference type="NCBI Taxonomy" id="2663009"/>
    <lineage>
        <taxon>Bacteria</taxon>
        <taxon>Fusobacteriati</taxon>
        <taxon>Fusobacteriota</taxon>
        <taxon>Fusobacteriia</taxon>
        <taxon>Fusobacteriales</taxon>
        <taxon>Fusobacteriaceae</taxon>
        <taxon>Fusobacterium</taxon>
    </lineage>
</organism>
<dbReference type="RefSeq" id="WP_099986419.1">
    <property type="nucleotide sequence ID" value="NZ_CP024700.1"/>
</dbReference>
<gene>
    <name evidence="2" type="ORF">CTM74_01640</name>
</gene>
<dbReference type="AlphaFoldDB" id="A0AAD0AJQ0"/>
<accession>A0AAD0AJQ0</accession>
<protein>
    <recommendedName>
        <fullName evidence="1">SSAP RNA binding domain-containing protein</fullName>
    </recommendedName>
</protein>
<evidence type="ECO:0000259" key="1">
    <source>
        <dbReference type="Pfam" id="PF06378"/>
    </source>
</evidence>